<reference evidence="2" key="1">
    <citation type="submission" date="2015-08" db="EMBL/GenBank/DDBJ databases">
        <title>Fjat-14210 dsm16467.</title>
        <authorList>
            <person name="Liu B."/>
            <person name="Wang J."/>
            <person name="Zhu Y."/>
            <person name="Liu G."/>
            <person name="Chen Q."/>
            <person name="Chen Z."/>
            <person name="Lan J."/>
            <person name="Che J."/>
            <person name="Ge C."/>
            <person name="Shi H."/>
            <person name="Pan Z."/>
            <person name="Liu X."/>
        </authorList>
    </citation>
    <scope>NUCLEOTIDE SEQUENCE [LARGE SCALE GENOMIC DNA]</scope>
    <source>
        <strain evidence="2">DSM 16467</strain>
    </source>
</reference>
<keyword evidence="2" id="KW-1185">Reference proteome</keyword>
<proteinExistence type="predicted"/>
<accession>A0A0M0LIJ5</accession>
<dbReference type="PATRIC" id="fig|284581.3.peg.620"/>
<sequence length="76" mass="8730">MDGLVNCEVIERFIMNAMGHHLEKDLRKTKSDPYHTIVEYSLSVEEISEETKLIIPLCVATIALGHFMANTYIRHL</sequence>
<dbReference type="AlphaFoldDB" id="A0A0M0LIJ5"/>
<protein>
    <submittedName>
        <fullName evidence="1">Uncharacterized protein</fullName>
    </submittedName>
</protein>
<dbReference type="STRING" id="284581.AMD01_01795"/>
<comment type="caution">
    <text evidence="1">The sequence shown here is derived from an EMBL/GenBank/DDBJ whole genome shotgun (WGS) entry which is preliminary data.</text>
</comment>
<evidence type="ECO:0000313" key="2">
    <source>
        <dbReference type="Proteomes" id="UP000037558"/>
    </source>
</evidence>
<dbReference type="Proteomes" id="UP000037558">
    <property type="component" value="Unassembled WGS sequence"/>
</dbReference>
<dbReference type="RefSeq" id="WP_053399669.1">
    <property type="nucleotide sequence ID" value="NZ_JAUKEN010000002.1"/>
</dbReference>
<gene>
    <name evidence="1" type="ORF">AMD01_01795</name>
</gene>
<dbReference type="EMBL" id="LILC01000002">
    <property type="protein sequence ID" value="KOO50508.1"/>
    <property type="molecule type" value="Genomic_DNA"/>
</dbReference>
<evidence type="ECO:0000313" key="1">
    <source>
        <dbReference type="EMBL" id="KOO50508.1"/>
    </source>
</evidence>
<name>A0A0M0LIJ5_9BACI</name>
<organism evidence="1 2">
    <name type="scientific">Priestia koreensis</name>
    <dbReference type="NCBI Taxonomy" id="284581"/>
    <lineage>
        <taxon>Bacteria</taxon>
        <taxon>Bacillati</taxon>
        <taxon>Bacillota</taxon>
        <taxon>Bacilli</taxon>
        <taxon>Bacillales</taxon>
        <taxon>Bacillaceae</taxon>
        <taxon>Priestia</taxon>
    </lineage>
</organism>